<evidence type="ECO:0000313" key="1">
    <source>
        <dbReference type="EMBL" id="KAJ7543587.1"/>
    </source>
</evidence>
<gene>
    <name evidence="1" type="ORF">O6H91_09G044400</name>
</gene>
<sequence>MVSFFYFALFCFYVVSFSFMFFPGHRDGSINGRRTAIGKGDAEGAGGGFARLEAFKDLVDAAMRQGRLREPSKPGISVDLRSNSSFEANLGRGYGVFQYCENLAIQDCSINKGFL</sequence>
<dbReference type="EMBL" id="CM055100">
    <property type="protein sequence ID" value="KAJ7543587.1"/>
    <property type="molecule type" value="Genomic_DNA"/>
</dbReference>
<evidence type="ECO:0000313" key="2">
    <source>
        <dbReference type="Proteomes" id="UP001162992"/>
    </source>
</evidence>
<proteinExistence type="predicted"/>
<name>A0ACC2CPK3_DIPCM</name>
<organism evidence="1 2">
    <name type="scientific">Diphasiastrum complanatum</name>
    <name type="common">Issler's clubmoss</name>
    <name type="synonym">Lycopodium complanatum</name>
    <dbReference type="NCBI Taxonomy" id="34168"/>
    <lineage>
        <taxon>Eukaryota</taxon>
        <taxon>Viridiplantae</taxon>
        <taxon>Streptophyta</taxon>
        <taxon>Embryophyta</taxon>
        <taxon>Tracheophyta</taxon>
        <taxon>Lycopodiopsida</taxon>
        <taxon>Lycopodiales</taxon>
        <taxon>Lycopodiaceae</taxon>
        <taxon>Lycopodioideae</taxon>
        <taxon>Diphasiastrum</taxon>
    </lineage>
</organism>
<protein>
    <submittedName>
        <fullName evidence="1">Uncharacterized protein</fullName>
    </submittedName>
</protein>
<dbReference type="Proteomes" id="UP001162992">
    <property type="component" value="Chromosome 9"/>
</dbReference>
<keyword evidence="2" id="KW-1185">Reference proteome</keyword>
<accession>A0ACC2CPK3</accession>
<reference evidence="2" key="1">
    <citation type="journal article" date="2024" name="Proc. Natl. Acad. Sci. U.S.A.">
        <title>Extraordinary preservation of gene collinearity over three hundred million years revealed in homosporous lycophytes.</title>
        <authorList>
            <person name="Li C."/>
            <person name="Wickell D."/>
            <person name="Kuo L.Y."/>
            <person name="Chen X."/>
            <person name="Nie B."/>
            <person name="Liao X."/>
            <person name="Peng D."/>
            <person name="Ji J."/>
            <person name="Jenkins J."/>
            <person name="Williams M."/>
            <person name="Shu S."/>
            <person name="Plott C."/>
            <person name="Barry K."/>
            <person name="Rajasekar S."/>
            <person name="Grimwood J."/>
            <person name="Han X."/>
            <person name="Sun S."/>
            <person name="Hou Z."/>
            <person name="He W."/>
            <person name="Dai G."/>
            <person name="Sun C."/>
            <person name="Schmutz J."/>
            <person name="Leebens-Mack J.H."/>
            <person name="Li F.W."/>
            <person name="Wang L."/>
        </authorList>
    </citation>
    <scope>NUCLEOTIDE SEQUENCE [LARGE SCALE GENOMIC DNA]</scope>
    <source>
        <strain evidence="2">cv. PW_Plant_1</strain>
    </source>
</reference>
<comment type="caution">
    <text evidence="1">The sequence shown here is derived from an EMBL/GenBank/DDBJ whole genome shotgun (WGS) entry which is preliminary data.</text>
</comment>